<dbReference type="Pfam" id="PF17831">
    <property type="entry name" value="PDH_E1_M"/>
    <property type="match status" value="1"/>
</dbReference>
<dbReference type="Gene3D" id="3.40.50.920">
    <property type="match status" value="1"/>
</dbReference>
<name>A0A1E5JVI4_9GAMM</name>
<dbReference type="EMBL" id="LSOG01000014">
    <property type="protein sequence ID" value="OEH48500.1"/>
    <property type="molecule type" value="Genomic_DNA"/>
</dbReference>
<dbReference type="InterPro" id="IPR041621">
    <property type="entry name" value="PDH_E1_M"/>
</dbReference>
<evidence type="ECO:0000259" key="2">
    <source>
        <dbReference type="Pfam" id="PF22613"/>
    </source>
</evidence>
<accession>A0A1E5JVI4</accession>
<dbReference type="STRING" id="45071.Lpar_2525"/>
<dbReference type="PANTHER" id="PTHR43825">
    <property type="entry name" value="PYRUVATE DEHYDROGENASE E1 COMPONENT"/>
    <property type="match status" value="1"/>
</dbReference>
<reference evidence="3 4" key="1">
    <citation type="submission" date="2016-02" db="EMBL/GenBank/DDBJ databases">
        <title>Secondary metabolites in Legionella.</title>
        <authorList>
            <person name="Tobias N.J."/>
            <person name="Bode H.B."/>
        </authorList>
    </citation>
    <scope>NUCLEOTIDE SEQUENCE [LARGE SCALE GENOMIC DNA]</scope>
    <source>
        <strain evidence="3 4">DSM 19216</strain>
    </source>
</reference>
<sequence length="476" mass="53748">MTVEQLKAFRDRFSIPISDDQIAEIPFYKPADDSPEIKYIKKQREMLGGYLPARSTETEPLKVPALADFSSVTKGLGDREISTTMAFVRILSVLLKNKEISERIVPIVPDECRTFGMEGLFRQIGIYSPVGQLYTPVDHEQVMFYREAKDGQILEEGINEAGAFCSWIAAATSYSSNKLAMIPFYIYYSMFGFQRIGDLAWAAGDMQARGFLLGGTAGRTTLAGEGLQHQDGHSHLYASTIPNCVSYDPTYAYELAVIIQDGLYRMYEKQENVFYYITVMNENYMHPDMPKGAEEGIIKGMYLLQESRKKSKQHVQLMGSGTILREVIKAAQMLKEDYSVTADIWSVTSFNELRRDGLAVERYNAMHPQGEEQKSYVATQLKGRPGPVIAATDYLRIYADQIRPFVPNHYVTLGTDGYGRSDTRERLRHFFEVDAKFIVLATLNALVAEGSIDKSKVVDAIKRYNIDPDKLNPVNH</sequence>
<dbReference type="InterPro" id="IPR009014">
    <property type="entry name" value="Transketo_C/PFOR_II"/>
</dbReference>
<feature type="domain" description="Transketolase-like C-terminal" evidence="2">
    <location>
        <begin position="300"/>
        <end position="434"/>
    </location>
</feature>
<dbReference type="Gene3D" id="3.40.50.970">
    <property type="match status" value="2"/>
</dbReference>
<dbReference type="FunFam" id="3.40.50.970:FF:000009">
    <property type="entry name" value="Pyruvate dehydrogenase E1 component"/>
    <property type="match status" value="1"/>
</dbReference>
<keyword evidence="4" id="KW-1185">Reference proteome</keyword>
<dbReference type="SUPFAM" id="SSF52922">
    <property type="entry name" value="TK C-terminal domain-like"/>
    <property type="match status" value="1"/>
</dbReference>
<evidence type="ECO:0000259" key="1">
    <source>
        <dbReference type="Pfam" id="PF17831"/>
    </source>
</evidence>
<keyword evidence="3" id="KW-0670">Pyruvate</keyword>
<dbReference type="SUPFAM" id="SSF52518">
    <property type="entry name" value="Thiamin diphosphate-binding fold (THDP-binding)"/>
    <property type="match status" value="2"/>
</dbReference>
<dbReference type="PANTHER" id="PTHR43825:SF3">
    <property type="entry name" value="PYRUVATE DEHYDROGENASE E1 COMPONENT"/>
    <property type="match status" value="1"/>
</dbReference>
<gene>
    <name evidence="3" type="primary">aceE_2</name>
    <name evidence="3" type="ORF">lpari_00449</name>
</gene>
<evidence type="ECO:0000313" key="4">
    <source>
        <dbReference type="Proteomes" id="UP000095229"/>
    </source>
</evidence>
<comment type="caution">
    <text evidence="3">The sequence shown here is derived from an EMBL/GenBank/DDBJ whole genome shotgun (WGS) entry which is preliminary data.</text>
</comment>
<proteinExistence type="predicted"/>
<organism evidence="3 4">
    <name type="scientific">Legionella parisiensis</name>
    <dbReference type="NCBI Taxonomy" id="45071"/>
    <lineage>
        <taxon>Bacteria</taxon>
        <taxon>Pseudomonadati</taxon>
        <taxon>Pseudomonadota</taxon>
        <taxon>Gammaproteobacteria</taxon>
        <taxon>Legionellales</taxon>
        <taxon>Legionellaceae</taxon>
        <taxon>Legionella</taxon>
    </lineage>
</organism>
<protein>
    <submittedName>
        <fullName evidence="3">Pyruvate dehydrogenase E1 component</fullName>
    </submittedName>
</protein>
<dbReference type="InterPro" id="IPR055152">
    <property type="entry name" value="Transketolase-like_C_2"/>
</dbReference>
<feature type="domain" description="Pyruvate dehydrogenase E1 component middle" evidence="1">
    <location>
        <begin position="63"/>
        <end position="287"/>
    </location>
</feature>
<dbReference type="Proteomes" id="UP000095229">
    <property type="component" value="Unassembled WGS sequence"/>
</dbReference>
<dbReference type="Pfam" id="PF22613">
    <property type="entry name" value="Transketolase_C_1"/>
    <property type="match status" value="1"/>
</dbReference>
<dbReference type="PATRIC" id="fig|45071.7.peg.487"/>
<dbReference type="AlphaFoldDB" id="A0A1E5JVI4"/>
<evidence type="ECO:0000313" key="3">
    <source>
        <dbReference type="EMBL" id="OEH48500.1"/>
    </source>
</evidence>
<dbReference type="InterPro" id="IPR051157">
    <property type="entry name" value="PDH/Transketolase"/>
</dbReference>
<dbReference type="InterPro" id="IPR029061">
    <property type="entry name" value="THDP-binding"/>
</dbReference>